<dbReference type="NCBIfam" id="TIGR02855">
    <property type="entry name" value="spore_yabG"/>
    <property type="match status" value="1"/>
</dbReference>
<dbReference type="PIRSF" id="PIRSF011575">
    <property type="entry name" value="YabG"/>
    <property type="match status" value="1"/>
</dbReference>
<dbReference type="RefSeq" id="WP_090918109.1">
    <property type="nucleotide sequence ID" value="NZ_JBAWSX010000025.1"/>
</dbReference>
<evidence type="ECO:0000313" key="1">
    <source>
        <dbReference type="EMBL" id="MEI4804304.1"/>
    </source>
</evidence>
<dbReference type="InterPro" id="IPR008764">
    <property type="entry name" value="Peptidase_U57"/>
</dbReference>
<keyword evidence="2" id="KW-1185">Reference proteome</keyword>
<accession>A0ABU8FQV2</accession>
<comment type="caution">
    <text evidence="1">The sequence shown here is derived from an EMBL/GenBank/DDBJ whole genome shotgun (WGS) entry which is preliminary data.</text>
</comment>
<proteinExistence type="predicted"/>
<reference evidence="1 2" key="1">
    <citation type="submission" date="2024-01" db="EMBL/GenBank/DDBJ databases">
        <title>Seven novel Bacillus-like species.</title>
        <authorList>
            <person name="Liu G."/>
        </authorList>
    </citation>
    <scope>NUCLEOTIDE SEQUENCE [LARGE SCALE GENOMIC DNA]</scope>
    <source>
        <strain evidence="1 2">FJAT-51639</strain>
    </source>
</reference>
<sequence length="287" mass="32950">MAVHVGDLVERKSYKRDLLFRVTEIKDTIAILFGEEFRLVADAPIEDLVLVDQRDYTKRVKQERETMEKTYRLFQQDYVLMRERQEYQSTGGYANEVNYFQMPGKVLHLDGDPLYLRKCLDLYTKIGVPVQGIHCKETEMQDKVLDLIEHVRPDILVITGHDAYTKSKGEMGNLAAYRHSKHFVQAVRTVRKKYPSLDHPVIFAGACQSHFEALIRAGANFASSPSRINIHALDPVYVVAKVSFTSFMERVNVWDVIRNTVTGEKGLGGIETKGILRTGLPFQYYEE</sequence>
<gene>
    <name evidence="1" type="primary">yabG</name>
    <name evidence="1" type="ORF">WAZ07_24480</name>
</gene>
<dbReference type="Pfam" id="PF05582">
    <property type="entry name" value="Peptidase_U57"/>
    <property type="match status" value="1"/>
</dbReference>
<name>A0ABU8FQV2_9BACI</name>
<dbReference type="EMBL" id="JBAWSX010000025">
    <property type="protein sequence ID" value="MEI4804304.1"/>
    <property type="molecule type" value="Genomic_DNA"/>
</dbReference>
<dbReference type="Proteomes" id="UP001372526">
    <property type="component" value="Unassembled WGS sequence"/>
</dbReference>
<organism evidence="1 2">
    <name type="scientific">Bacillus bruguierae</name>
    <dbReference type="NCBI Taxonomy" id="3127667"/>
    <lineage>
        <taxon>Bacteria</taxon>
        <taxon>Bacillati</taxon>
        <taxon>Bacillota</taxon>
        <taxon>Bacilli</taxon>
        <taxon>Bacillales</taxon>
        <taxon>Bacillaceae</taxon>
        <taxon>Bacillus</taxon>
    </lineage>
</organism>
<evidence type="ECO:0000313" key="2">
    <source>
        <dbReference type="Proteomes" id="UP001372526"/>
    </source>
</evidence>
<protein>
    <submittedName>
        <fullName evidence="1">Sporulation peptidase YabG</fullName>
    </submittedName>
</protein>